<evidence type="ECO:0000256" key="1">
    <source>
        <dbReference type="ARBA" id="ARBA00007637"/>
    </source>
</evidence>
<dbReference type="Gene3D" id="3.40.50.720">
    <property type="entry name" value="NAD(P)-binding Rossmann-like Domain"/>
    <property type="match status" value="1"/>
</dbReference>
<sequence>MKVLVTGGAGFIGSHIVDQALEAGYEVCIVDDLSTGKRGQVNPQASFYEMDIESPDIERVFQAERPDFVIHQAAQSSVPVSVQNPVHDAKINIVGTINLLEAARKHGVRKVVYASSAAVYGEPQYMGIDEVHPKQPLSPYGISKYVPEFYLNAYHHLYGLNYTAFRYANVFGERQDPKGEGGVVSIFVDRALAEEELTVFGDGQQTRDFVYVKDVARANIMALTSGDNEIFNISTNEKTSINQLIALMNDALGTELKVRYDAPREGDILHSYLDNANAIEKLGWTPRYSLRQGLEKTLHFYRTSE</sequence>
<reference evidence="4 6" key="2">
    <citation type="submission" date="2016-10" db="EMBL/GenBank/DDBJ databases">
        <authorList>
            <person name="de Groot N.N."/>
        </authorList>
    </citation>
    <scope>NUCLEOTIDE SEQUENCE [LARGE SCALE GENOMIC DNA]</scope>
    <source>
        <strain evidence="4 6">DSM 2895</strain>
    </source>
</reference>
<dbReference type="InterPro" id="IPR001509">
    <property type="entry name" value="Epimerase_deHydtase"/>
</dbReference>
<evidence type="ECO:0000313" key="3">
    <source>
        <dbReference type="EMBL" id="KON95003.1"/>
    </source>
</evidence>
<dbReference type="Proteomes" id="UP000037269">
    <property type="component" value="Unassembled WGS sequence"/>
</dbReference>
<dbReference type="SUPFAM" id="SSF51735">
    <property type="entry name" value="NAD(P)-binding Rossmann-fold domains"/>
    <property type="match status" value="1"/>
</dbReference>
<dbReference type="EMBL" id="LGUG01000004">
    <property type="protein sequence ID" value="KON95003.1"/>
    <property type="molecule type" value="Genomic_DNA"/>
</dbReference>
<feature type="domain" description="NAD-dependent epimerase/dehydratase" evidence="2">
    <location>
        <begin position="3"/>
        <end position="233"/>
    </location>
</feature>
<dbReference type="EMBL" id="FNED01000047">
    <property type="protein sequence ID" value="SDK29313.1"/>
    <property type="molecule type" value="Genomic_DNA"/>
</dbReference>
<dbReference type="AlphaFoldDB" id="A0A0D1Y7C9"/>
<evidence type="ECO:0000313" key="5">
    <source>
        <dbReference type="Proteomes" id="UP000037269"/>
    </source>
</evidence>
<protein>
    <submittedName>
        <fullName evidence="3">UDP-glucose 4-epimerase</fullName>
    </submittedName>
</protein>
<reference evidence="3 5" key="1">
    <citation type="submission" date="2015-07" db="EMBL/GenBank/DDBJ databases">
        <title>Fjat-14205 dsm 2895.</title>
        <authorList>
            <person name="Liu B."/>
            <person name="Wang J."/>
            <person name="Zhu Y."/>
            <person name="Liu G."/>
            <person name="Chen Q."/>
            <person name="Chen Z."/>
            <person name="Lan J."/>
            <person name="Che J."/>
            <person name="Ge C."/>
            <person name="Shi H."/>
            <person name="Pan Z."/>
            <person name="Liu X."/>
        </authorList>
    </citation>
    <scope>NUCLEOTIDE SEQUENCE [LARGE SCALE GENOMIC DNA]</scope>
    <source>
        <strain evidence="3 5">DSM 2895</strain>
    </source>
</reference>
<dbReference type="OrthoDB" id="9771073at2"/>
<accession>A0A0D1Y7C9</accession>
<evidence type="ECO:0000259" key="2">
    <source>
        <dbReference type="Pfam" id="PF01370"/>
    </source>
</evidence>
<dbReference type="STRING" id="47500.AF333_05385"/>
<dbReference type="PATRIC" id="fig|47500.8.peg.4"/>
<dbReference type="PANTHER" id="PTHR43000">
    <property type="entry name" value="DTDP-D-GLUCOSE 4,6-DEHYDRATASE-RELATED"/>
    <property type="match status" value="1"/>
</dbReference>
<dbReference type="CDD" id="cd05256">
    <property type="entry name" value="UDP_AE_SDR_e"/>
    <property type="match status" value="1"/>
</dbReference>
<keyword evidence="5" id="KW-1185">Reference proteome</keyword>
<organism evidence="3 5">
    <name type="scientific">Aneurinibacillus migulanus</name>
    <name type="common">Bacillus migulanus</name>
    <dbReference type="NCBI Taxonomy" id="47500"/>
    <lineage>
        <taxon>Bacteria</taxon>
        <taxon>Bacillati</taxon>
        <taxon>Bacillota</taxon>
        <taxon>Bacilli</taxon>
        <taxon>Bacillales</taxon>
        <taxon>Paenibacillaceae</taxon>
        <taxon>Aneurinibacillus group</taxon>
        <taxon>Aneurinibacillus</taxon>
    </lineage>
</organism>
<proteinExistence type="inferred from homology"/>
<gene>
    <name evidence="3" type="ORF">AF333_05385</name>
    <name evidence="4" type="ORF">SAMN04487909_14749</name>
</gene>
<dbReference type="Proteomes" id="UP000182836">
    <property type="component" value="Unassembled WGS sequence"/>
</dbReference>
<name>A0A0D1Y7C9_ANEMI</name>
<evidence type="ECO:0000313" key="6">
    <source>
        <dbReference type="Proteomes" id="UP000182836"/>
    </source>
</evidence>
<dbReference type="Pfam" id="PF01370">
    <property type="entry name" value="Epimerase"/>
    <property type="match status" value="1"/>
</dbReference>
<dbReference type="GeneID" id="42304639"/>
<dbReference type="InterPro" id="IPR036291">
    <property type="entry name" value="NAD(P)-bd_dom_sf"/>
</dbReference>
<comment type="similarity">
    <text evidence="1">Belongs to the NAD(P)-dependent epimerase/dehydratase family.</text>
</comment>
<dbReference type="Gene3D" id="3.90.25.10">
    <property type="entry name" value="UDP-galactose 4-epimerase, domain 1"/>
    <property type="match status" value="1"/>
</dbReference>
<evidence type="ECO:0000313" key="4">
    <source>
        <dbReference type="EMBL" id="SDK29313.1"/>
    </source>
</evidence>
<dbReference type="RefSeq" id="WP_043063162.1">
    <property type="nucleotide sequence ID" value="NZ_BJOA01000162.1"/>
</dbReference>